<dbReference type="PROSITE" id="PS51257">
    <property type="entry name" value="PROKAR_LIPOPROTEIN"/>
    <property type="match status" value="1"/>
</dbReference>
<dbReference type="STRING" id="631454.N177_3948"/>
<dbReference type="PANTHER" id="PTHR35603:SF2">
    <property type="entry name" value="OUTER MEMBRANE LIPOPROTEIN"/>
    <property type="match status" value="1"/>
</dbReference>
<feature type="domain" description="Glycine zipper 2TM" evidence="6">
    <location>
        <begin position="29"/>
        <end position="70"/>
    </location>
</feature>
<proteinExistence type="inferred from homology"/>
<dbReference type="RefSeq" id="WP_023434057.1">
    <property type="nucleotide sequence ID" value="NZ_AWXZ01000040.1"/>
</dbReference>
<dbReference type="AlphaFoldDB" id="V4R9D5"/>
<dbReference type="PIRSF" id="PIRSF002721">
    <property type="entry name" value="Surface_antigen_Rickettsia"/>
    <property type="match status" value="1"/>
</dbReference>
<accession>V4R9D5</accession>
<keyword evidence="5" id="KW-0449">Lipoprotein</keyword>
<evidence type="ECO:0000256" key="3">
    <source>
        <dbReference type="ARBA" id="ARBA00015281"/>
    </source>
</evidence>
<dbReference type="Proteomes" id="UP000017819">
    <property type="component" value="Unassembled WGS sequence"/>
</dbReference>
<sequence length="156" mass="16066">MKVKNSIKFAVVIVGGLSLVGCNNPNETAGTLIGATAGGLIGNQFGSGSGRAAATAVGILAGGLIGNRIGQSLDEQARQRAYEAEYQALQYGPAGSPVVWRSPNSNVYGEVVPGPAYQRAGVDCRSYTHTIYIEGRPQVAEGTACRNPNGTWSPVG</sequence>
<keyword evidence="8" id="KW-1185">Reference proteome</keyword>
<dbReference type="PATRIC" id="fig|631454.5.peg.3900"/>
<dbReference type="InterPro" id="IPR016364">
    <property type="entry name" value="Surface_antigen_Rickettsia"/>
</dbReference>
<reference evidence="7 8" key="1">
    <citation type="journal article" date="2014" name="Genome Announc.">
        <title>Draft Genome Sequence of Lutibaculum baratangense Strain AMV1T, Isolated from a Mud Volcano in Andamans, India.</title>
        <authorList>
            <person name="Singh A."/>
            <person name="Sreenivas A."/>
            <person name="Sathyanarayana Reddy G."/>
            <person name="Pinnaka A.K."/>
            <person name="Shivaji S."/>
        </authorList>
    </citation>
    <scope>NUCLEOTIDE SEQUENCE [LARGE SCALE GENOMIC DNA]</scope>
    <source>
        <strain evidence="7 8">AMV1</strain>
    </source>
</reference>
<name>V4R9D5_9HYPH</name>
<comment type="caution">
    <text evidence="7">The sequence shown here is derived from an EMBL/GenBank/DDBJ whole genome shotgun (WGS) entry which is preliminary data.</text>
</comment>
<dbReference type="GO" id="GO:0009279">
    <property type="term" value="C:cell outer membrane"/>
    <property type="evidence" value="ECO:0007669"/>
    <property type="project" value="UniProtKB-SubCell"/>
</dbReference>
<evidence type="ECO:0000313" key="7">
    <source>
        <dbReference type="EMBL" id="ESR22811.1"/>
    </source>
</evidence>
<evidence type="ECO:0000313" key="8">
    <source>
        <dbReference type="Proteomes" id="UP000017819"/>
    </source>
</evidence>
<evidence type="ECO:0000256" key="1">
    <source>
        <dbReference type="ARBA" id="ARBA00004459"/>
    </source>
</evidence>
<organism evidence="7 8">
    <name type="scientific">Lutibaculum baratangense AMV1</name>
    <dbReference type="NCBI Taxonomy" id="631454"/>
    <lineage>
        <taxon>Bacteria</taxon>
        <taxon>Pseudomonadati</taxon>
        <taxon>Pseudomonadota</taxon>
        <taxon>Alphaproteobacteria</taxon>
        <taxon>Hyphomicrobiales</taxon>
        <taxon>Tepidamorphaceae</taxon>
        <taxon>Lutibaculum</taxon>
    </lineage>
</organism>
<comment type="similarity">
    <text evidence="2">Belongs to the rickettsiale 17 kDa surface antigen family.</text>
</comment>
<dbReference type="OrthoDB" id="5402098at2"/>
<gene>
    <name evidence="7" type="ORF">N177_3948</name>
</gene>
<evidence type="ECO:0000259" key="6">
    <source>
        <dbReference type="Pfam" id="PF05433"/>
    </source>
</evidence>
<evidence type="ECO:0000256" key="2">
    <source>
        <dbReference type="ARBA" id="ARBA00008681"/>
    </source>
</evidence>
<keyword evidence="4" id="KW-0472">Membrane</keyword>
<protein>
    <recommendedName>
        <fullName evidence="3">17 kDa surface antigen</fullName>
    </recommendedName>
</protein>
<dbReference type="EMBL" id="AWXZ01000040">
    <property type="protein sequence ID" value="ESR22811.1"/>
    <property type="molecule type" value="Genomic_DNA"/>
</dbReference>
<dbReference type="Pfam" id="PF05433">
    <property type="entry name" value="Rick_17kDa_Anti"/>
    <property type="match status" value="1"/>
</dbReference>
<evidence type="ECO:0000256" key="5">
    <source>
        <dbReference type="ARBA" id="ARBA00023288"/>
    </source>
</evidence>
<comment type="subcellular location">
    <subcellularLocation>
        <location evidence="1">Cell outer membrane</location>
        <topology evidence="1">Lipid-anchor</topology>
    </subcellularLocation>
</comment>
<dbReference type="InterPro" id="IPR051407">
    <property type="entry name" value="Bact_OM_lipoprot/Surf_antigen"/>
</dbReference>
<dbReference type="InterPro" id="IPR008816">
    <property type="entry name" value="Gly_zipper_2TM_dom"/>
</dbReference>
<dbReference type="PANTHER" id="PTHR35603">
    <property type="match status" value="1"/>
</dbReference>
<evidence type="ECO:0000256" key="4">
    <source>
        <dbReference type="ARBA" id="ARBA00023136"/>
    </source>
</evidence>
<dbReference type="eggNOG" id="COG4520">
    <property type="taxonomic scope" value="Bacteria"/>
</dbReference>